<gene>
    <name evidence="1" type="ORF">H1R20_g1011</name>
</gene>
<evidence type="ECO:0000313" key="2">
    <source>
        <dbReference type="Proteomes" id="UP001140091"/>
    </source>
</evidence>
<reference evidence="1" key="1">
    <citation type="submission" date="2022-06" db="EMBL/GenBank/DDBJ databases">
        <title>Genome Sequence of Candolleomyces eurysporus.</title>
        <authorList>
            <person name="Buettner E."/>
        </authorList>
    </citation>
    <scope>NUCLEOTIDE SEQUENCE</scope>
    <source>
        <strain evidence="1">VTCC 930004</strain>
    </source>
</reference>
<dbReference type="Proteomes" id="UP001140091">
    <property type="component" value="Unassembled WGS sequence"/>
</dbReference>
<dbReference type="EMBL" id="JANBPK010000181">
    <property type="protein sequence ID" value="KAJ2936085.1"/>
    <property type="molecule type" value="Genomic_DNA"/>
</dbReference>
<keyword evidence="2" id="KW-1185">Reference proteome</keyword>
<comment type="caution">
    <text evidence="1">The sequence shown here is derived from an EMBL/GenBank/DDBJ whole genome shotgun (WGS) entry which is preliminary data.</text>
</comment>
<dbReference type="AlphaFoldDB" id="A0A9W8JSR7"/>
<dbReference type="Gene3D" id="3.90.180.10">
    <property type="entry name" value="Medium-chain alcohol dehydrogenases, catalytic domain"/>
    <property type="match status" value="1"/>
</dbReference>
<feature type="non-terminal residue" evidence="1">
    <location>
        <position position="123"/>
    </location>
</feature>
<organism evidence="1 2">
    <name type="scientific">Candolleomyces eurysporus</name>
    <dbReference type="NCBI Taxonomy" id="2828524"/>
    <lineage>
        <taxon>Eukaryota</taxon>
        <taxon>Fungi</taxon>
        <taxon>Dikarya</taxon>
        <taxon>Basidiomycota</taxon>
        <taxon>Agaricomycotina</taxon>
        <taxon>Agaricomycetes</taxon>
        <taxon>Agaricomycetidae</taxon>
        <taxon>Agaricales</taxon>
        <taxon>Agaricineae</taxon>
        <taxon>Psathyrellaceae</taxon>
        <taxon>Candolleomyces</taxon>
    </lineage>
</organism>
<protein>
    <submittedName>
        <fullName evidence="1">Uncharacterized protein</fullName>
    </submittedName>
</protein>
<sequence>MINFKERKDIPKRIRELVGGKDVDVTIDYIGPRGLEVPHAGDGRIRNSERDAAIGLEDGTAWYYRSMQGLQMEPIGNDRAPVHLYWKEILEEFILSGAFDPTFVLTHRVPLEDMSALYKGFDE</sequence>
<evidence type="ECO:0000313" key="1">
    <source>
        <dbReference type="EMBL" id="KAJ2936085.1"/>
    </source>
</evidence>
<name>A0A9W8JSR7_9AGAR</name>
<accession>A0A9W8JSR7</accession>
<proteinExistence type="predicted"/>
<dbReference type="OrthoDB" id="3941538at2759"/>